<sequence>MTAPILPGPNREAWLRLAYARLRRDLLPDAPEAVTIAWSLPSRGGTGRSRRRITGQCWAGEAVRNLEGELLILISPTIDTTVQILSTELHEMIHCAVGVEHGHRRPFSLLAADVGFRRPWTQTPMGPRLHARLDALAQDLPAWPGGFLLPTPLAGNRHLKAVCRCEPPRILRVSRRCLGEGAIFCSVCSRGFELSIPKGGARTHDHI</sequence>
<name>A0A1F6D4Y3_HANXR</name>
<proteinExistence type="predicted"/>
<reference evidence="1 2" key="1">
    <citation type="journal article" date="2016" name="Nat. Commun.">
        <title>Thousands of microbial genomes shed light on interconnected biogeochemical processes in an aquifer system.</title>
        <authorList>
            <person name="Anantharaman K."/>
            <person name="Brown C.T."/>
            <person name="Hug L.A."/>
            <person name="Sharon I."/>
            <person name="Castelle C.J."/>
            <person name="Probst A.J."/>
            <person name="Thomas B.C."/>
            <person name="Singh A."/>
            <person name="Wilkins M.J."/>
            <person name="Karaoz U."/>
            <person name="Brodie E.L."/>
            <person name="Williams K.H."/>
            <person name="Hubbard S.S."/>
            <person name="Banfield J.F."/>
        </authorList>
    </citation>
    <scope>NUCLEOTIDE SEQUENCE [LARGE SCALE GENOMIC DNA]</scope>
    <source>
        <strain evidence="2">RIFCSPLOWO2_12_FULL_64_10</strain>
    </source>
</reference>
<comment type="caution">
    <text evidence="1">The sequence shown here is derived from an EMBL/GenBank/DDBJ whole genome shotgun (WGS) entry which is preliminary data.</text>
</comment>
<accession>A0A1F6D4Y3</accession>
<gene>
    <name evidence="1" type="ORF">A3F84_20830</name>
</gene>
<protein>
    <recommendedName>
        <fullName evidence="3">SprT-like domain-containing protein</fullName>
    </recommendedName>
</protein>
<dbReference type="EMBL" id="MFKF01000033">
    <property type="protein sequence ID" value="OGG56390.1"/>
    <property type="molecule type" value="Genomic_DNA"/>
</dbReference>
<evidence type="ECO:0000313" key="1">
    <source>
        <dbReference type="EMBL" id="OGG56390.1"/>
    </source>
</evidence>
<dbReference type="AlphaFoldDB" id="A0A1F6D4Y3"/>
<organism evidence="1 2">
    <name type="scientific">Handelsmanbacteria sp. (strain RIFCSPLOWO2_12_FULL_64_10)</name>
    <dbReference type="NCBI Taxonomy" id="1817868"/>
    <lineage>
        <taxon>Bacteria</taxon>
        <taxon>Candidatus Handelsmaniibacteriota</taxon>
    </lineage>
</organism>
<dbReference type="Proteomes" id="UP000178606">
    <property type="component" value="Unassembled WGS sequence"/>
</dbReference>
<evidence type="ECO:0008006" key="3">
    <source>
        <dbReference type="Google" id="ProtNLM"/>
    </source>
</evidence>
<evidence type="ECO:0000313" key="2">
    <source>
        <dbReference type="Proteomes" id="UP000178606"/>
    </source>
</evidence>